<comment type="caution">
    <text evidence="2">The sequence shown here is derived from an EMBL/GenBank/DDBJ whole genome shotgun (WGS) entry which is preliminary data.</text>
</comment>
<dbReference type="AlphaFoldDB" id="A0A1R3J3X4"/>
<reference evidence="3" key="1">
    <citation type="submission" date="2013-09" db="EMBL/GenBank/DDBJ databases">
        <title>Corchorus olitorius genome sequencing.</title>
        <authorList>
            <person name="Alam M."/>
            <person name="Haque M.S."/>
            <person name="Islam M.S."/>
            <person name="Emdad E.M."/>
            <person name="Islam M.M."/>
            <person name="Ahmed B."/>
            <person name="Halim A."/>
            <person name="Hossen Q.M.M."/>
            <person name="Hossain M.Z."/>
            <person name="Ahmed R."/>
            <person name="Khan M.M."/>
            <person name="Islam R."/>
            <person name="Rashid M.M."/>
            <person name="Khan S.A."/>
            <person name="Rahman M.S."/>
            <person name="Alam M."/>
            <person name="Yahiya A.S."/>
            <person name="Khan M.S."/>
            <person name="Azam M.S."/>
            <person name="Haque T."/>
            <person name="Lashkar M.Z.H."/>
            <person name="Akhand A.I."/>
            <person name="Morshed G."/>
            <person name="Roy S."/>
            <person name="Uddin K.S."/>
            <person name="Rabeya T."/>
            <person name="Hossain A.S."/>
            <person name="Chowdhury A."/>
            <person name="Snigdha A.R."/>
            <person name="Mortoza M.S."/>
            <person name="Matin S.A."/>
            <person name="Hoque S.M.E."/>
            <person name="Islam M.K."/>
            <person name="Roy D.K."/>
            <person name="Haider R."/>
            <person name="Moosa M.M."/>
            <person name="Elias S.M."/>
            <person name="Hasan A.M."/>
            <person name="Jahan S."/>
            <person name="Shafiuddin M."/>
            <person name="Mahmood N."/>
            <person name="Shommy N.S."/>
        </authorList>
    </citation>
    <scope>NUCLEOTIDE SEQUENCE [LARGE SCALE GENOMIC DNA]</scope>
    <source>
        <strain evidence="3">cv. O-4</strain>
    </source>
</reference>
<evidence type="ECO:0000313" key="2">
    <source>
        <dbReference type="EMBL" id="OMO89532.1"/>
    </source>
</evidence>
<accession>A0A1R3J3X4</accession>
<feature type="region of interest" description="Disordered" evidence="1">
    <location>
        <begin position="1"/>
        <end position="54"/>
    </location>
</feature>
<evidence type="ECO:0000313" key="3">
    <source>
        <dbReference type="Proteomes" id="UP000187203"/>
    </source>
</evidence>
<feature type="compositionally biased region" description="Polar residues" evidence="1">
    <location>
        <begin position="1"/>
        <end position="37"/>
    </location>
</feature>
<evidence type="ECO:0000256" key="1">
    <source>
        <dbReference type="SAM" id="MobiDB-lite"/>
    </source>
</evidence>
<dbReference type="Proteomes" id="UP000187203">
    <property type="component" value="Unassembled WGS sequence"/>
</dbReference>
<dbReference type="EMBL" id="AWUE01016737">
    <property type="protein sequence ID" value="OMO89532.1"/>
    <property type="molecule type" value="Genomic_DNA"/>
</dbReference>
<proteinExistence type="predicted"/>
<keyword evidence="3" id="KW-1185">Reference proteome</keyword>
<organism evidence="2 3">
    <name type="scientific">Corchorus olitorius</name>
    <dbReference type="NCBI Taxonomy" id="93759"/>
    <lineage>
        <taxon>Eukaryota</taxon>
        <taxon>Viridiplantae</taxon>
        <taxon>Streptophyta</taxon>
        <taxon>Embryophyta</taxon>
        <taxon>Tracheophyta</taxon>
        <taxon>Spermatophyta</taxon>
        <taxon>Magnoliopsida</taxon>
        <taxon>eudicotyledons</taxon>
        <taxon>Gunneridae</taxon>
        <taxon>Pentapetalae</taxon>
        <taxon>rosids</taxon>
        <taxon>malvids</taxon>
        <taxon>Malvales</taxon>
        <taxon>Malvaceae</taxon>
        <taxon>Grewioideae</taxon>
        <taxon>Apeibeae</taxon>
        <taxon>Corchorus</taxon>
    </lineage>
</organism>
<sequence>MSSSTPDVSSTPHQPGIGSSTNPDQATEETNPANTHTVGEGLDEEGVPDKKRAKTSTIWEEFKDVNSNGCTRSKKQEQIWLKFGMLYMRSMKIMLVSINMAMNIVLN</sequence>
<name>A0A1R3J3X4_9ROSI</name>
<gene>
    <name evidence="2" type="ORF">COLO4_19708</name>
</gene>
<protein>
    <submittedName>
        <fullName evidence="2">Uncharacterized protein</fullName>
    </submittedName>
</protein>
<dbReference type="OrthoDB" id="10545652at2759"/>